<keyword evidence="2" id="KW-1277">Toxin-antitoxin system</keyword>
<evidence type="ECO:0000256" key="4">
    <source>
        <dbReference type="ARBA" id="ARBA00022723"/>
    </source>
</evidence>
<organism evidence="9 10">
    <name type="scientific">Zooshikella ganghwensis</name>
    <dbReference type="NCBI Taxonomy" id="202772"/>
    <lineage>
        <taxon>Bacteria</taxon>
        <taxon>Pseudomonadati</taxon>
        <taxon>Pseudomonadota</taxon>
        <taxon>Gammaproteobacteria</taxon>
        <taxon>Oceanospirillales</taxon>
        <taxon>Zooshikellaceae</taxon>
        <taxon>Zooshikella</taxon>
    </lineage>
</organism>
<dbReference type="SUPFAM" id="SSF88723">
    <property type="entry name" value="PIN domain-like"/>
    <property type="match status" value="1"/>
</dbReference>
<dbReference type="GO" id="GO:0004518">
    <property type="term" value="F:nuclease activity"/>
    <property type="evidence" value="ECO:0007669"/>
    <property type="project" value="UniProtKB-KW"/>
</dbReference>
<dbReference type="InterPro" id="IPR002716">
    <property type="entry name" value="PIN_dom"/>
</dbReference>
<dbReference type="CDD" id="cd18737">
    <property type="entry name" value="PIN_VapC4-5_FitB-like"/>
    <property type="match status" value="1"/>
</dbReference>
<dbReference type="GO" id="GO:0046872">
    <property type="term" value="F:metal ion binding"/>
    <property type="evidence" value="ECO:0007669"/>
    <property type="project" value="UniProtKB-KW"/>
</dbReference>
<feature type="domain" description="PIN" evidence="8">
    <location>
        <begin position="5"/>
        <end position="107"/>
    </location>
</feature>
<keyword evidence="4" id="KW-0479">Metal-binding</keyword>
<keyword evidence="3" id="KW-0540">Nuclease</keyword>
<comment type="similarity">
    <text evidence="7">Belongs to the PINc/VapC protein family.</text>
</comment>
<gene>
    <name evidence="9" type="ORF">B9G39_27040</name>
</gene>
<dbReference type="InterPro" id="IPR029060">
    <property type="entry name" value="PIN-like_dom_sf"/>
</dbReference>
<evidence type="ECO:0000256" key="5">
    <source>
        <dbReference type="ARBA" id="ARBA00022801"/>
    </source>
</evidence>
<evidence type="ECO:0000256" key="6">
    <source>
        <dbReference type="ARBA" id="ARBA00022842"/>
    </source>
</evidence>
<evidence type="ECO:0000313" key="10">
    <source>
        <dbReference type="Proteomes" id="UP000257039"/>
    </source>
</evidence>
<evidence type="ECO:0000256" key="2">
    <source>
        <dbReference type="ARBA" id="ARBA00022649"/>
    </source>
</evidence>
<accession>A0A4P9VF68</accession>
<reference evidence="9 10" key="1">
    <citation type="submission" date="2017-04" db="EMBL/GenBank/DDBJ databases">
        <title>Draft genome sequence of Zooshikella ganghwensis VG4 isolated from Red Sea sediments.</title>
        <authorList>
            <person name="Rehman Z."/>
            <person name="Alam I."/>
            <person name="Kamau A."/>
            <person name="Bajic V."/>
            <person name="Leiknes T."/>
        </authorList>
    </citation>
    <scope>NUCLEOTIDE SEQUENCE [LARGE SCALE GENOMIC DNA]</scope>
    <source>
        <strain evidence="9 10">VG4</strain>
    </source>
</reference>
<dbReference type="PANTHER" id="PTHR33653">
    <property type="entry name" value="RIBONUCLEASE VAPC2"/>
    <property type="match status" value="1"/>
</dbReference>
<protein>
    <submittedName>
        <fullName evidence="9">Type II toxin-antitoxin system VapC family toxin</fullName>
    </submittedName>
</protein>
<dbReference type="Proteomes" id="UP000257039">
    <property type="component" value="Unassembled WGS sequence"/>
</dbReference>
<comment type="cofactor">
    <cofactor evidence="1">
        <name>Mg(2+)</name>
        <dbReference type="ChEBI" id="CHEBI:18420"/>
    </cofactor>
</comment>
<comment type="caution">
    <text evidence="9">The sequence shown here is derived from an EMBL/GenBank/DDBJ whole genome shotgun (WGS) entry which is preliminary data.</text>
</comment>
<evidence type="ECO:0000256" key="7">
    <source>
        <dbReference type="ARBA" id="ARBA00038093"/>
    </source>
</evidence>
<dbReference type="GO" id="GO:0016787">
    <property type="term" value="F:hydrolase activity"/>
    <property type="evidence" value="ECO:0007669"/>
    <property type="project" value="UniProtKB-KW"/>
</dbReference>
<dbReference type="EMBL" id="NDXW01000004">
    <property type="protein sequence ID" value="RDH41718.1"/>
    <property type="molecule type" value="Genomic_DNA"/>
</dbReference>
<evidence type="ECO:0000256" key="1">
    <source>
        <dbReference type="ARBA" id="ARBA00001946"/>
    </source>
</evidence>
<proteinExistence type="inferred from homology"/>
<keyword evidence="6" id="KW-0460">Magnesium</keyword>
<evidence type="ECO:0000259" key="8">
    <source>
        <dbReference type="Pfam" id="PF01850"/>
    </source>
</evidence>
<evidence type="ECO:0000313" key="9">
    <source>
        <dbReference type="EMBL" id="RDH41718.1"/>
    </source>
</evidence>
<sequence length="127" mass="14634">MVKALFDTCILIDYLNGIEDAKHEFQLYEDKAISVITWMEVMVGTTEETEALTKQWLESAFMVIGVNQRVSEAAVTYRKEKRVKLPDAIIYSSSKCSDRLLVTRNTKDFKGDDPMVRVPYEIKPHIQ</sequence>
<name>A0A4P9VF68_9GAMM</name>
<evidence type="ECO:0000256" key="3">
    <source>
        <dbReference type="ARBA" id="ARBA00022722"/>
    </source>
</evidence>
<dbReference type="InterPro" id="IPR050556">
    <property type="entry name" value="Type_II_TA_system_RNase"/>
</dbReference>
<dbReference type="Pfam" id="PF01850">
    <property type="entry name" value="PIN"/>
    <property type="match status" value="1"/>
</dbReference>
<dbReference type="PANTHER" id="PTHR33653:SF1">
    <property type="entry name" value="RIBONUCLEASE VAPC2"/>
    <property type="match status" value="1"/>
</dbReference>
<keyword evidence="10" id="KW-1185">Reference proteome</keyword>
<dbReference type="Gene3D" id="3.40.50.1010">
    <property type="entry name" value="5'-nuclease"/>
    <property type="match status" value="1"/>
</dbReference>
<keyword evidence="5" id="KW-0378">Hydrolase</keyword>
<dbReference type="AlphaFoldDB" id="A0A4P9VF68"/>